<protein>
    <submittedName>
        <fullName evidence="8">2Fe-2S iron-sulfur cluster-binding protein</fullName>
    </submittedName>
</protein>
<evidence type="ECO:0000256" key="3">
    <source>
        <dbReference type="ARBA" id="ARBA00023002"/>
    </source>
</evidence>
<feature type="region of interest" description="Disordered" evidence="6">
    <location>
        <begin position="195"/>
        <end position="216"/>
    </location>
</feature>
<feature type="compositionally biased region" description="Gly residues" evidence="6">
    <location>
        <begin position="197"/>
        <end position="211"/>
    </location>
</feature>
<evidence type="ECO:0000256" key="6">
    <source>
        <dbReference type="SAM" id="MobiDB-lite"/>
    </source>
</evidence>
<evidence type="ECO:0000256" key="1">
    <source>
        <dbReference type="ARBA" id="ARBA00022714"/>
    </source>
</evidence>
<dbReference type="EMBL" id="BAABIK010000002">
    <property type="protein sequence ID" value="GAA4930039.1"/>
    <property type="molecule type" value="Genomic_DNA"/>
</dbReference>
<dbReference type="Proteomes" id="UP001499993">
    <property type="component" value="Unassembled WGS sequence"/>
</dbReference>
<gene>
    <name evidence="8" type="ORF">GCM10023224_07080</name>
</gene>
<dbReference type="InterPro" id="IPR010419">
    <property type="entry name" value="CO_DH_gsu"/>
</dbReference>
<name>A0ABP9G7T5_9ACTN</name>
<dbReference type="Pfam" id="PF06240">
    <property type="entry name" value="COXG"/>
    <property type="match status" value="1"/>
</dbReference>
<dbReference type="PROSITE" id="PS00197">
    <property type="entry name" value="2FE2S_FER_1"/>
    <property type="match status" value="1"/>
</dbReference>
<dbReference type="InterPro" id="IPR036010">
    <property type="entry name" value="2Fe-2S_ferredoxin-like_sf"/>
</dbReference>
<organism evidence="8 9">
    <name type="scientific">Streptomonospora halophila</name>
    <dbReference type="NCBI Taxonomy" id="427369"/>
    <lineage>
        <taxon>Bacteria</taxon>
        <taxon>Bacillati</taxon>
        <taxon>Actinomycetota</taxon>
        <taxon>Actinomycetes</taxon>
        <taxon>Streptosporangiales</taxon>
        <taxon>Nocardiopsidaceae</taxon>
        <taxon>Streptomonospora</taxon>
    </lineage>
</organism>
<evidence type="ECO:0000256" key="5">
    <source>
        <dbReference type="ARBA" id="ARBA00023014"/>
    </source>
</evidence>
<dbReference type="CDD" id="cd00207">
    <property type="entry name" value="fer2"/>
    <property type="match status" value="1"/>
</dbReference>
<keyword evidence="3" id="KW-0560">Oxidoreductase</keyword>
<keyword evidence="4" id="KW-0408">Iron</keyword>
<dbReference type="SUPFAM" id="SSF55961">
    <property type="entry name" value="Bet v1-like"/>
    <property type="match status" value="1"/>
</dbReference>
<dbReference type="Gene3D" id="3.10.20.30">
    <property type="match status" value="1"/>
</dbReference>
<accession>A0ABP9G7T5</accession>
<feature type="domain" description="2Fe-2S ferredoxin-type" evidence="7">
    <location>
        <begin position="29"/>
        <end position="105"/>
    </location>
</feature>
<dbReference type="RefSeq" id="WP_345555437.1">
    <property type="nucleotide sequence ID" value="NZ_BAABIK010000002.1"/>
</dbReference>
<dbReference type="InterPro" id="IPR001041">
    <property type="entry name" value="2Fe-2S_ferredoxin-type"/>
</dbReference>
<proteinExistence type="predicted"/>
<evidence type="ECO:0000259" key="7">
    <source>
        <dbReference type="PROSITE" id="PS51085"/>
    </source>
</evidence>
<keyword evidence="1" id="KW-0001">2Fe-2S</keyword>
<dbReference type="Gene3D" id="1.10.150.120">
    <property type="entry name" value="[2Fe-2S]-binding domain"/>
    <property type="match status" value="1"/>
</dbReference>
<dbReference type="PANTHER" id="PTHR44379">
    <property type="entry name" value="OXIDOREDUCTASE WITH IRON-SULFUR SUBUNIT"/>
    <property type="match status" value="1"/>
</dbReference>
<dbReference type="Gene3D" id="3.30.530.20">
    <property type="match status" value="1"/>
</dbReference>
<dbReference type="InterPro" id="IPR051452">
    <property type="entry name" value="Diverse_Oxidoreductases"/>
</dbReference>
<dbReference type="SUPFAM" id="SSF54292">
    <property type="entry name" value="2Fe-2S ferredoxin-like"/>
    <property type="match status" value="1"/>
</dbReference>
<dbReference type="SUPFAM" id="SSF47741">
    <property type="entry name" value="CO dehydrogenase ISP C-domain like"/>
    <property type="match status" value="1"/>
</dbReference>
<sequence>MSSAESRPGAGGREAAGPRPVRAAAHDGVDVAMTVNGTPVELHVPARLTLLDALRERLGLTGTHTGCEHGVCGMCTVLVDGDAARACLLLACQLDGAEVVTVEGLGRPDDLHPLQAAFGRNHALQCGFCTPGFLMSSYDLLSHEPAVAEEDLPEQLSGVLCRCTGYRNIVTAVAETARAYPGGPPAPGNCAKRVLTGRGGPGAGAPAGAGGERVPAAEAGAEDVAIRLPDAEPTVTVDLTSELAVDEDRLWRVLDDVRTLARCLPGAELTEELGPDRYAGRARVAVGPVKLSFTGVAHVLERDRERGRVHVVAQGQDTGGARTQGDVVLTLDRADGGLTLRAAADVYLTGRIAQFGRALAGDISRRMFEQFAESLEQAAAAGAAPVRPGAAPSALGLMAHALRRRVRAFFARITGRGEEGGRR</sequence>
<dbReference type="Pfam" id="PF00111">
    <property type="entry name" value="Fer2"/>
    <property type="match status" value="1"/>
</dbReference>
<feature type="region of interest" description="Disordered" evidence="6">
    <location>
        <begin position="1"/>
        <end position="20"/>
    </location>
</feature>
<keyword evidence="5" id="KW-0411">Iron-sulfur</keyword>
<dbReference type="InterPro" id="IPR006058">
    <property type="entry name" value="2Fe2S_fd_BS"/>
</dbReference>
<keyword evidence="9" id="KW-1185">Reference proteome</keyword>
<evidence type="ECO:0000313" key="9">
    <source>
        <dbReference type="Proteomes" id="UP001499993"/>
    </source>
</evidence>
<reference evidence="9" key="1">
    <citation type="journal article" date="2019" name="Int. J. Syst. Evol. Microbiol.">
        <title>The Global Catalogue of Microorganisms (GCM) 10K type strain sequencing project: providing services to taxonomists for standard genome sequencing and annotation.</title>
        <authorList>
            <consortium name="The Broad Institute Genomics Platform"/>
            <consortium name="The Broad Institute Genome Sequencing Center for Infectious Disease"/>
            <person name="Wu L."/>
            <person name="Ma J."/>
        </authorList>
    </citation>
    <scope>NUCLEOTIDE SEQUENCE [LARGE SCALE GENOMIC DNA]</scope>
    <source>
        <strain evidence="9">JCM 18123</strain>
    </source>
</reference>
<dbReference type="PANTHER" id="PTHR44379:SF5">
    <property type="entry name" value="OXIDOREDUCTASE WITH IRON-SULFUR SUBUNIT"/>
    <property type="match status" value="1"/>
</dbReference>
<dbReference type="InterPro" id="IPR012675">
    <property type="entry name" value="Beta-grasp_dom_sf"/>
</dbReference>
<evidence type="ECO:0000313" key="8">
    <source>
        <dbReference type="EMBL" id="GAA4930039.1"/>
    </source>
</evidence>
<evidence type="ECO:0000256" key="2">
    <source>
        <dbReference type="ARBA" id="ARBA00022723"/>
    </source>
</evidence>
<comment type="caution">
    <text evidence="8">The sequence shown here is derived from an EMBL/GenBank/DDBJ whole genome shotgun (WGS) entry which is preliminary data.</text>
</comment>
<dbReference type="Pfam" id="PF01799">
    <property type="entry name" value="Fer2_2"/>
    <property type="match status" value="1"/>
</dbReference>
<dbReference type="InterPro" id="IPR023393">
    <property type="entry name" value="START-like_dom_sf"/>
</dbReference>
<dbReference type="InterPro" id="IPR002888">
    <property type="entry name" value="2Fe-2S-bd"/>
</dbReference>
<evidence type="ECO:0000256" key="4">
    <source>
        <dbReference type="ARBA" id="ARBA00023004"/>
    </source>
</evidence>
<dbReference type="CDD" id="cd07823">
    <property type="entry name" value="SRPBCC_5"/>
    <property type="match status" value="1"/>
</dbReference>
<dbReference type="InterPro" id="IPR036884">
    <property type="entry name" value="2Fe-2S-bd_dom_sf"/>
</dbReference>
<keyword evidence="2" id="KW-0479">Metal-binding</keyword>
<dbReference type="PROSITE" id="PS51085">
    <property type="entry name" value="2FE2S_FER_2"/>
    <property type="match status" value="1"/>
</dbReference>